<dbReference type="InterPro" id="IPR042072">
    <property type="entry name" value="DsrC-like_C"/>
</dbReference>
<dbReference type="GO" id="GO:0016491">
    <property type="term" value="F:oxidoreductase activity"/>
    <property type="evidence" value="ECO:0007669"/>
    <property type="project" value="UniProtKB-KW"/>
</dbReference>
<comment type="similarity">
    <text evidence="2">Belongs to the DsrC/TusE family.</text>
</comment>
<dbReference type="STRING" id="768679.TTX_0634"/>
<sequence>MTSIKCPGEYRVGNATVSLDEWCFLRDPLSWNEEVAEWLAENLEGIRLTEAHWRVLRYLRSYWEKYGFCPPVKRLLMDLGVTFKDLYDLFPSGPADGACKIAGLPRPGGCV</sequence>
<proteinExistence type="inferred from homology"/>
<dbReference type="OrthoDB" id="23307at2157"/>
<dbReference type="AlphaFoldDB" id="G4RP00"/>
<protein>
    <submittedName>
        <fullName evidence="4">Dissimilatory sulfite reductase, gamma subunit</fullName>
        <ecNumber evidence="4">1.8.99.3</ecNumber>
    </submittedName>
</protein>
<keyword evidence="3" id="KW-0963">Cytoplasm</keyword>
<evidence type="ECO:0000313" key="5">
    <source>
        <dbReference type="Proteomes" id="UP000002654"/>
    </source>
</evidence>
<evidence type="ECO:0000256" key="3">
    <source>
        <dbReference type="ARBA" id="ARBA00022490"/>
    </source>
</evidence>
<keyword evidence="4" id="KW-0560">Oxidoreductase</keyword>
<dbReference type="Proteomes" id="UP000002654">
    <property type="component" value="Chromosome"/>
</dbReference>
<evidence type="ECO:0000313" key="4">
    <source>
        <dbReference type="EMBL" id="CCC81294.1"/>
    </source>
</evidence>
<dbReference type="InterPro" id="IPR007453">
    <property type="entry name" value="DsrC/TusE"/>
</dbReference>
<dbReference type="PATRIC" id="fig|768679.9.peg.647"/>
<dbReference type="InterPro" id="IPR043163">
    <property type="entry name" value="DsrC-like_N"/>
</dbReference>
<dbReference type="PANTHER" id="PTHR37010:SF1">
    <property type="entry name" value="SULFURTRANSFERASE TUSE"/>
    <property type="match status" value="1"/>
</dbReference>
<dbReference type="PANTHER" id="PTHR37010">
    <property type="entry name" value="SULFURTRANSFERASE TUSE"/>
    <property type="match status" value="1"/>
</dbReference>
<dbReference type="InterPro" id="IPR025526">
    <property type="entry name" value="DsrC-like_dom_sf"/>
</dbReference>
<dbReference type="Pfam" id="PF04358">
    <property type="entry name" value="DsrC"/>
    <property type="match status" value="1"/>
</dbReference>
<dbReference type="NCBIfam" id="TIGR03342">
    <property type="entry name" value="dsrC_tusE_dsvC"/>
    <property type="match status" value="1"/>
</dbReference>
<dbReference type="GO" id="GO:0005737">
    <property type="term" value="C:cytoplasm"/>
    <property type="evidence" value="ECO:0007669"/>
    <property type="project" value="UniProtKB-SubCell"/>
</dbReference>
<dbReference type="GeneID" id="11263630"/>
<dbReference type="PIRSF" id="PIRSF006223">
    <property type="entry name" value="DsrC_TusE"/>
    <property type="match status" value="1"/>
</dbReference>
<dbReference type="eggNOG" id="arCOG04486">
    <property type="taxonomic scope" value="Archaea"/>
</dbReference>
<dbReference type="KEGG" id="ttn:TTX_0634"/>
<comment type="subcellular location">
    <subcellularLocation>
        <location evidence="1">Cytoplasm</location>
    </subcellularLocation>
</comment>
<organism evidence="4 5">
    <name type="scientific">Thermoproteus tenax (strain ATCC 35583 / DSM 2078 / JCM 9277 / NBRC 100435 / Kra 1)</name>
    <dbReference type="NCBI Taxonomy" id="768679"/>
    <lineage>
        <taxon>Archaea</taxon>
        <taxon>Thermoproteota</taxon>
        <taxon>Thermoprotei</taxon>
        <taxon>Thermoproteales</taxon>
        <taxon>Thermoproteaceae</taxon>
        <taxon>Thermoproteus</taxon>
    </lineage>
</organism>
<dbReference type="GO" id="GO:0097163">
    <property type="term" value="F:sulfur carrier activity"/>
    <property type="evidence" value="ECO:0007669"/>
    <property type="project" value="TreeGrafter"/>
</dbReference>
<dbReference type="SUPFAM" id="SSF69721">
    <property type="entry name" value="DsrC, the gamma subunit of dissimilatory sulfite reductase"/>
    <property type="match status" value="1"/>
</dbReference>
<dbReference type="RefSeq" id="WP_014126551.1">
    <property type="nucleotide sequence ID" value="NC_016070.1"/>
</dbReference>
<dbReference type="HOGENOM" id="CLU_153199_1_0_2"/>
<reference evidence="4 5" key="1">
    <citation type="journal article" date="2011" name="PLoS ONE">
        <title>The complete genome sequence of Thermoproteus tenax: a physiologically versatile member of the Crenarchaeota.</title>
        <authorList>
            <person name="Siebers B."/>
            <person name="Zaparty M."/>
            <person name="Raddatz G."/>
            <person name="Tjaden B."/>
            <person name="Albers S.V."/>
            <person name="Bell S.D."/>
            <person name="Blombach F."/>
            <person name="Kletzin A."/>
            <person name="Kyrpides N."/>
            <person name="Lanz C."/>
            <person name="Plagens A."/>
            <person name="Rampp M."/>
            <person name="Rosinus A."/>
            <person name="von Jan M."/>
            <person name="Makarova K.S."/>
            <person name="Klenk H.P."/>
            <person name="Schuster S.C."/>
            <person name="Hensel R."/>
        </authorList>
    </citation>
    <scope>NUCLEOTIDE SEQUENCE [LARGE SCALE GENOMIC DNA]</scope>
    <source>
        <strain evidence="5">ATCC 35583 / DSM 2078 / JCM 9277 / NBRC 100435 / Kra 1</strain>
    </source>
</reference>
<name>G4RP00_THETK</name>
<evidence type="ECO:0000256" key="2">
    <source>
        <dbReference type="ARBA" id="ARBA00005718"/>
    </source>
</evidence>
<dbReference type="PaxDb" id="768679-TTX_0634"/>
<dbReference type="EC" id="1.8.99.3" evidence="4"/>
<keyword evidence="5" id="KW-1185">Reference proteome</keyword>
<dbReference type="GO" id="GO:0002143">
    <property type="term" value="P:tRNA wobble position uridine thiolation"/>
    <property type="evidence" value="ECO:0007669"/>
    <property type="project" value="TreeGrafter"/>
</dbReference>
<dbReference type="Gene3D" id="3.30.1420.10">
    <property type="match status" value="1"/>
</dbReference>
<evidence type="ECO:0000256" key="1">
    <source>
        <dbReference type="ARBA" id="ARBA00004496"/>
    </source>
</evidence>
<gene>
    <name evidence="4" type="primary">dsrC</name>
    <name evidence="4" type="ordered locus">TTX_0634</name>
</gene>
<dbReference type="EMBL" id="FN869859">
    <property type="protein sequence ID" value="CCC81294.1"/>
    <property type="molecule type" value="Genomic_DNA"/>
</dbReference>
<dbReference type="Gene3D" id="1.10.10.370">
    <property type="entry name" value="DsrC-like protein, C-terminal domain"/>
    <property type="match status" value="1"/>
</dbReference>
<accession>G4RP00</accession>